<dbReference type="InterPro" id="IPR035994">
    <property type="entry name" value="Nucleoside_phosphorylase_sf"/>
</dbReference>
<sequence length="675" mass="76037">MNPSPKTQTVTSNGIYHALPTFSPDVKDLTAIVTGANGISGYHMVKVLAAAPERWKKIYCLSRRPPPDYFFEGLGEGASRVEHVSLDFLSKPEEIAASLKKQLSHVDYVFFFSYMQPAQKGGILSMWSNANELAKVNAGLIEHFLGGLKQANLIPKRFLLQTGAKNYGFHIGPATSPSFEFDPRVTLEDNFYYPQEDLLSKFCQETGTQWNVVRPSYIIGAVRDNLLNHMVGITIYAAVQAYLKKPLAFPGDYIAWDREYCQSSAMMNAYLEEWAVLTKEAGNEAFNAQDGLPFTWGRLWPYLANWYDTTWTPPESDESQYRVFESRHKQGTPRGYGPYGVTRSTFSLMEWSEQSEVVKAWEELKKEHGLLIDPFKDRAQIFGMTDSAVIGGWALSLSMRKARNLGFHASVDSYESMFDVAQELSKLKVSPPLSQKTFEERLKIISRLTGDYGEGFSKDYNFTLGGIGEHKIGEHNIVITSLPAGQQGHTSTAVAVQQTMAKFPRIICILLVGIAGGVPSHKNDIRLGDVIVSFSYGKYGGVVQYDFGKDKERFEHNGQTNSVPQQLLEYLSSLKLRHGRNRNNTKPKYLEYLKTQMTEVEKQDSSSDWLFPASKITFYPDLLDTSTTIKTNISRDIAYHVTAERYNKVVLIVQRAMRHKRNVEKQGKVPVSTTA</sequence>
<protein>
    <recommendedName>
        <fullName evidence="1">PRISE-like Rossmann-fold domain-containing protein</fullName>
    </recommendedName>
</protein>
<name>A0A8H4RIJ5_9HELO</name>
<dbReference type="InterPro" id="IPR036291">
    <property type="entry name" value="NAD(P)-bd_dom_sf"/>
</dbReference>
<dbReference type="PANTHER" id="PTHR32487:SF29">
    <property type="entry name" value="NAD-DEPENDENT EPIMERASE_DEHYDRATASE DOMAIN-CONTAINING PROTEIN"/>
    <property type="match status" value="1"/>
</dbReference>
<evidence type="ECO:0000313" key="3">
    <source>
        <dbReference type="Proteomes" id="UP000566819"/>
    </source>
</evidence>
<dbReference type="PANTHER" id="PTHR32487">
    <property type="entry name" value="3-OXO-DELTA(4,5)-STEROID 5-BETA-REDUCTASE"/>
    <property type="match status" value="1"/>
</dbReference>
<accession>A0A8H4RIJ5</accession>
<comment type="caution">
    <text evidence="2">The sequence shown here is derived from an EMBL/GenBank/DDBJ whole genome shotgun (WGS) entry which is preliminary data.</text>
</comment>
<dbReference type="OrthoDB" id="1731983at2759"/>
<dbReference type="GO" id="GO:0003824">
    <property type="term" value="F:catalytic activity"/>
    <property type="evidence" value="ECO:0007669"/>
    <property type="project" value="InterPro"/>
</dbReference>
<proteinExistence type="predicted"/>
<dbReference type="Gene3D" id="3.40.50.720">
    <property type="entry name" value="NAD(P)-binding Rossmann-like Domain"/>
    <property type="match status" value="1"/>
</dbReference>
<dbReference type="EMBL" id="JAAMPI010000662">
    <property type="protein sequence ID" value="KAF4629545.1"/>
    <property type="molecule type" value="Genomic_DNA"/>
</dbReference>
<dbReference type="SUPFAM" id="SSF53167">
    <property type="entry name" value="Purine and uridine phosphorylases"/>
    <property type="match status" value="1"/>
</dbReference>
<reference evidence="2 3" key="1">
    <citation type="submission" date="2020-03" db="EMBL/GenBank/DDBJ databases">
        <title>Draft Genome Sequence of Cudoniella acicularis.</title>
        <authorList>
            <person name="Buettner E."/>
            <person name="Kellner H."/>
        </authorList>
    </citation>
    <scope>NUCLEOTIDE SEQUENCE [LARGE SCALE GENOMIC DNA]</scope>
    <source>
        <strain evidence="2 3">DSM 108380</strain>
    </source>
</reference>
<dbReference type="CDD" id="cd08948">
    <property type="entry name" value="5beta-POR_like_SDR_a"/>
    <property type="match status" value="1"/>
</dbReference>
<dbReference type="InterPro" id="IPR055222">
    <property type="entry name" value="PRISE-like_Rossmann-fold"/>
</dbReference>
<feature type="domain" description="PRISE-like Rossmann-fold" evidence="1">
    <location>
        <begin position="31"/>
        <end position="308"/>
    </location>
</feature>
<keyword evidence="3" id="KW-1185">Reference proteome</keyword>
<dbReference type="Proteomes" id="UP000566819">
    <property type="component" value="Unassembled WGS sequence"/>
</dbReference>
<dbReference type="AlphaFoldDB" id="A0A8H4RIJ5"/>
<organism evidence="2 3">
    <name type="scientific">Cudoniella acicularis</name>
    <dbReference type="NCBI Taxonomy" id="354080"/>
    <lineage>
        <taxon>Eukaryota</taxon>
        <taxon>Fungi</taxon>
        <taxon>Dikarya</taxon>
        <taxon>Ascomycota</taxon>
        <taxon>Pezizomycotina</taxon>
        <taxon>Leotiomycetes</taxon>
        <taxon>Helotiales</taxon>
        <taxon>Tricladiaceae</taxon>
        <taxon>Cudoniella</taxon>
    </lineage>
</organism>
<dbReference type="Pfam" id="PF22917">
    <property type="entry name" value="PRISE"/>
    <property type="match status" value="1"/>
</dbReference>
<evidence type="ECO:0000259" key="1">
    <source>
        <dbReference type="Pfam" id="PF22917"/>
    </source>
</evidence>
<dbReference type="SUPFAM" id="SSF51735">
    <property type="entry name" value="NAD(P)-binding Rossmann-fold domains"/>
    <property type="match status" value="1"/>
</dbReference>
<dbReference type="GO" id="GO:0009116">
    <property type="term" value="P:nucleoside metabolic process"/>
    <property type="evidence" value="ECO:0007669"/>
    <property type="project" value="InterPro"/>
</dbReference>
<dbReference type="Gene3D" id="3.40.50.1580">
    <property type="entry name" value="Nucleoside phosphorylase domain"/>
    <property type="match status" value="1"/>
</dbReference>
<gene>
    <name evidence="2" type="ORF">G7Y89_g8599</name>
</gene>
<evidence type="ECO:0000313" key="2">
    <source>
        <dbReference type="EMBL" id="KAF4629545.1"/>
    </source>
</evidence>